<gene>
    <name evidence="2" type="ORF">A3H26_03240</name>
</gene>
<keyword evidence="1" id="KW-0472">Membrane</keyword>
<evidence type="ECO:0000313" key="2">
    <source>
        <dbReference type="EMBL" id="OGC57549.1"/>
    </source>
</evidence>
<feature type="transmembrane region" description="Helical" evidence="1">
    <location>
        <begin position="7"/>
        <end position="23"/>
    </location>
</feature>
<proteinExistence type="predicted"/>
<comment type="caution">
    <text evidence="2">The sequence shown here is derived from an EMBL/GenBank/DDBJ whole genome shotgun (WGS) entry which is preliminary data.</text>
</comment>
<evidence type="ECO:0000313" key="3">
    <source>
        <dbReference type="Proteomes" id="UP000177763"/>
    </source>
</evidence>
<dbReference type="Proteomes" id="UP000177763">
    <property type="component" value="Unassembled WGS sequence"/>
</dbReference>
<evidence type="ECO:0008006" key="4">
    <source>
        <dbReference type="Google" id="ProtNLM"/>
    </source>
</evidence>
<keyword evidence="1" id="KW-1133">Transmembrane helix</keyword>
<feature type="transmembrane region" description="Helical" evidence="1">
    <location>
        <begin position="63"/>
        <end position="82"/>
    </location>
</feature>
<protein>
    <recommendedName>
        <fullName evidence="4">Polysaccharide biosynthesis protein C-terminal domain-containing protein</fullName>
    </recommendedName>
</protein>
<feature type="transmembrane region" description="Helical" evidence="1">
    <location>
        <begin position="88"/>
        <end position="105"/>
    </location>
</feature>
<keyword evidence="1" id="KW-0812">Transmembrane</keyword>
<reference evidence="2 3" key="1">
    <citation type="journal article" date="2016" name="Nat. Commun.">
        <title>Thousands of microbial genomes shed light on interconnected biogeochemical processes in an aquifer system.</title>
        <authorList>
            <person name="Anantharaman K."/>
            <person name="Brown C.T."/>
            <person name="Hug L.A."/>
            <person name="Sharon I."/>
            <person name="Castelle C.J."/>
            <person name="Probst A.J."/>
            <person name="Thomas B.C."/>
            <person name="Singh A."/>
            <person name="Wilkins M.J."/>
            <person name="Karaoz U."/>
            <person name="Brodie E.L."/>
            <person name="Williams K.H."/>
            <person name="Hubbard S.S."/>
            <person name="Banfield J.F."/>
        </authorList>
    </citation>
    <scope>NUCLEOTIDE SEQUENCE [LARGE SCALE GENOMIC DNA]</scope>
</reference>
<name>A0A1F4VK55_UNCKA</name>
<dbReference type="EMBL" id="MEVN01000010">
    <property type="protein sequence ID" value="OGC57549.1"/>
    <property type="molecule type" value="Genomic_DNA"/>
</dbReference>
<dbReference type="AlphaFoldDB" id="A0A1F4VK55"/>
<accession>A0A1F4VK55</accession>
<feature type="transmembrane region" description="Helical" evidence="1">
    <location>
        <begin position="29"/>
        <end position="51"/>
    </location>
</feature>
<organism evidence="2 3">
    <name type="scientific">candidate division WWE3 bacterium RIFCSPLOWO2_12_FULL_36_10</name>
    <dbReference type="NCBI Taxonomy" id="1802630"/>
    <lineage>
        <taxon>Bacteria</taxon>
        <taxon>Katanobacteria</taxon>
    </lineage>
</organism>
<dbReference type="STRING" id="1802630.A3H26_03240"/>
<evidence type="ECO:0000256" key="1">
    <source>
        <dbReference type="SAM" id="Phobius"/>
    </source>
</evidence>
<sequence length="127" mass="14688">MVKEMIVSYVVLLITTVVFYFYFSRFFGAVGSMVYGMTLGSFLSFVILIVTTSKKLKYSFFNISHLALILIGVLFSLLNYWGTIPVKLLIYVSYFLIYATFLYFAKFVTQSHVKRLVGLADKIFKYE</sequence>